<dbReference type="PANTHER" id="PTHR10900:SF77">
    <property type="entry name" value="FI19380P1"/>
    <property type="match status" value="1"/>
</dbReference>
<dbReference type="Pfam" id="PF02469">
    <property type="entry name" value="Fasciclin"/>
    <property type="match status" value="2"/>
</dbReference>
<name>A0ABM1A5V3_APLCA</name>
<accession>A0ABM1A5V3</accession>
<feature type="chain" id="PRO_5046017863" evidence="1">
    <location>
        <begin position="18"/>
        <end position="325"/>
    </location>
</feature>
<dbReference type="Gene3D" id="2.30.180.10">
    <property type="entry name" value="FAS1 domain"/>
    <property type="match status" value="2"/>
</dbReference>
<reference evidence="4" key="1">
    <citation type="submission" date="2025-08" db="UniProtKB">
        <authorList>
            <consortium name="RefSeq"/>
        </authorList>
    </citation>
    <scope>IDENTIFICATION</scope>
</reference>
<keyword evidence="1" id="KW-0732">Signal</keyword>
<evidence type="ECO:0000313" key="3">
    <source>
        <dbReference type="Proteomes" id="UP000694888"/>
    </source>
</evidence>
<dbReference type="GeneID" id="101856117"/>
<evidence type="ECO:0000313" key="4">
    <source>
        <dbReference type="RefSeq" id="XP_012941416.1"/>
    </source>
</evidence>
<dbReference type="PROSITE" id="PS50213">
    <property type="entry name" value="FAS1"/>
    <property type="match status" value="2"/>
</dbReference>
<dbReference type="InterPro" id="IPR036378">
    <property type="entry name" value="FAS1_dom_sf"/>
</dbReference>
<dbReference type="InterPro" id="IPR050904">
    <property type="entry name" value="Adhesion/Biosynth-related"/>
</dbReference>
<feature type="signal peptide" evidence="1">
    <location>
        <begin position="1"/>
        <end position="17"/>
    </location>
</feature>
<feature type="domain" description="FAS1" evidence="2">
    <location>
        <begin position="36"/>
        <end position="169"/>
    </location>
</feature>
<dbReference type="Proteomes" id="UP000694888">
    <property type="component" value="Unplaced"/>
</dbReference>
<dbReference type="SUPFAM" id="SSF82153">
    <property type="entry name" value="FAS1 domain"/>
    <property type="match status" value="2"/>
</dbReference>
<dbReference type="InterPro" id="IPR000782">
    <property type="entry name" value="FAS1_domain"/>
</dbReference>
<evidence type="ECO:0000256" key="1">
    <source>
        <dbReference type="SAM" id="SignalP"/>
    </source>
</evidence>
<protein>
    <submittedName>
        <fullName evidence="4">Transforming growth factor-beta-induced protein ig-h3-like</fullName>
    </submittedName>
</protein>
<organism evidence="3 4">
    <name type="scientific">Aplysia californica</name>
    <name type="common">California sea hare</name>
    <dbReference type="NCBI Taxonomy" id="6500"/>
    <lineage>
        <taxon>Eukaryota</taxon>
        <taxon>Metazoa</taxon>
        <taxon>Spiralia</taxon>
        <taxon>Lophotrochozoa</taxon>
        <taxon>Mollusca</taxon>
        <taxon>Gastropoda</taxon>
        <taxon>Heterobranchia</taxon>
        <taxon>Euthyneura</taxon>
        <taxon>Tectipleura</taxon>
        <taxon>Aplysiida</taxon>
        <taxon>Aplysioidea</taxon>
        <taxon>Aplysiidae</taxon>
        <taxon>Aplysia</taxon>
    </lineage>
</organism>
<dbReference type="PANTHER" id="PTHR10900">
    <property type="entry name" value="PERIOSTIN-RELATED"/>
    <property type="match status" value="1"/>
</dbReference>
<keyword evidence="3" id="KW-1185">Reference proteome</keyword>
<gene>
    <name evidence="4" type="primary">LOC101856117</name>
</gene>
<dbReference type="SMART" id="SM00554">
    <property type="entry name" value="FAS1"/>
    <property type="match status" value="2"/>
</dbReference>
<dbReference type="RefSeq" id="XP_012941416.1">
    <property type="nucleotide sequence ID" value="XM_013085962.2"/>
</dbReference>
<evidence type="ECO:0000259" key="2">
    <source>
        <dbReference type="PROSITE" id="PS50213"/>
    </source>
</evidence>
<feature type="domain" description="FAS1" evidence="2">
    <location>
        <begin position="173"/>
        <end position="307"/>
    </location>
</feature>
<sequence>MALLLYFVALGVSGVLTQSTSQMATTTTVPRTPKPAPDLVTVLANKGHYSVILGLLNSTGLLNQLLAAPQMTLFAPTDEALAKLPPQELTALQADPQRLTQVLSYHAVTGLSFEVKGRNNDKVLSSSSGQPIRINVYPIVHAYSAEGVKISEKDIQVANGYVQGIDGIMVPPEGDIIDLLAKRPDMKTLTSLLKTAGLVNTIKADHNITVFAPTDAAFAKLSPPVLTYLQDNPGALAEVLLYHVVARKTLYSIGMRQAMSFPTADSHHDSLMLIEDSNGDIYLNHAKLLEVDHSATNGVLHVIDDVIVPIRIILAIEGAGLSLVG</sequence>
<proteinExistence type="predicted"/>